<evidence type="ECO:0000259" key="10">
    <source>
        <dbReference type="SMART" id="SM00382"/>
    </source>
</evidence>
<keyword evidence="6 9" id="KW-0238">DNA-binding</keyword>
<dbReference type="Pfam" id="PF05496">
    <property type="entry name" value="RuvB_N"/>
    <property type="match status" value="1"/>
</dbReference>
<evidence type="ECO:0000256" key="7">
    <source>
        <dbReference type="ARBA" id="ARBA00023172"/>
    </source>
</evidence>
<comment type="caution">
    <text evidence="11">The sequence shown here is derived from an EMBL/GenBank/DDBJ whole genome shotgun (WGS) entry which is preliminary data.</text>
</comment>
<dbReference type="CDD" id="cd00009">
    <property type="entry name" value="AAA"/>
    <property type="match status" value="1"/>
</dbReference>
<evidence type="ECO:0000256" key="6">
    <source>
        <dbReference type="ARBA" id="ARBA00023125"/>
    </source>
</evidence>
<feature type="binding site" evidence="9">
    <location>
        <position position="63"/>
    </location>
    <ligand>
        <name>Mg(2+)</name>
        <dbReference type="ChEBI" id="CHEBI:18420"/>
    </ligand>
</feature>
<dbReference type="GO" id="GO:0006310">
    <property type="term" value="P:DNA recombination"/>
    <property type="evidence" value="ECO:0007669"/>
    <property type="project" value="UniProtKB-UniRule"/>
</dbReference>
<dbReference type="SUPFAM" id="SSF46785">
    <property type="entry name" value="Winged helix' DNA-binding domain"/>
    <property type="match status" value="1"/>
</dbReference>
<dbReference type="NCBIfam" id="NF000868">
    <property type="entry name" value="PRK00080.1"/>
    <property type="match status" value="1"/>
</dbReference>
<comment type="function">
    <text evidence="9">The RuvA-RuvB-RuvC complex processes Holliday junction (HJ) DNA during genetic recombination and DNA repair, while the RuvA-RuvB complex plays an important role in the rescue of blocked DNA replication forks via replication fork reversal (RFR). RuvA specifically binds to HJ cruciform DNA, conferring on it an open structure. The RuvB hexamer acts as an ATP-dependent pump, pulling dsDNA into and through the RuvAB complex. RuvB forms 2 homohexamers on either side of HJ DNA bound by 1 or 2 RuvA tetramers; 4 subunits per hexamer contact DNA at a time. Coordinated motions by a converter formed by DNA-disengaged RuvB subunits stimulates ATP hydrolysis and nucleotide exchange. Immobilization of the converter enables RuvB to convert the ATP-contained energy into a lever motion, pulling 2 nucleotides of DNA out of the RuvA tetramer per ATP hydrolyzed, thus driving DNA branch migration. The RuvB motors rotate together with the DNA substrate, which together with the progressing nucleotide cycle form the mechanistic basis for DNA recombination by continuous HJ branch migration. Branch migration allows RuvC to scan DNA until it finds its consensus sequence, where it cleaves and resolves cruciform DNA.</text>
</comment>
<feature type="binding site" evidence="9">
    <location>
        <position position="178"/>
    </location>
    <ligand>
        <name>ATP</name>
        <dbReference type="ChEBI" id="CHEBI:30616"/>
    </ligand>
</feature>
<evidence type="ECO:0000313" key="12">
    <source>
        <dbReference type="Proteomes" id="UP000297891"/>
    </source>
</evidence>
<evidence type="ECO:0000256" key="9">
    <source>
        <dbReference type="HAMAP-Rule" id="MF_00016"/>
    </source>
</evidence>
<keyword evidence="3 9" id="KW-0227">DNA damage</keyword>
<evidence type="ECO:0000256" key="5">
    <source>
        <dbReference type="ARBA" id="ARBA00022840"/>
    </source>
</evidence>
<evidence type="ECO:0000256" key="3">
    <source>
        <dbReference type="ARBA" id="ARBA00022763"/>
    </source>
</evidence>
<dbReference type="GO" id="GO:0016787">
    <property type="term" value="F:hydrolase activity"/>
    <property type="evidence" value="ECO:0007669"/>
    <property type="project" value="UniProtKB-KW"/>
</dbReference>
<organism evidence="11 12">
    <name type="scientific">Leptospira brenneri</name>
    <dbReference type="NCBI Taxonomy" id="2023182"/>
    <lineage>
        <taxon>Bacteria</taxon>
        <taxon>Pseudomonadati</taxon>
        <taxon>Spirochaetota</taxon>
        <taxon>Spirochaetia</taxon>
        <taxon>Leptospirales</taxon>
        <taxon>Leptospiraceae</taxon>
        <taxon>Leptospira</taxon>
    </lineage>
</organism>
<comment type="subcellular location">
    <subcellularLocation>
        <location evidence="9">Cytoplasm</location>
    </subcellularLocation>
</comment>
<dbReference type="GO" id="GO:0005737">
    <property type="term" value="C:cytoplasm"/>
    <property type="evidence" value="ECO:0007669"/>
    <property type="project" value="UniProtKB-SubCell"/>
</dbReference>
<dbReference type="GO" id="GO:0009378">
    <property type="term" value="F:four-way junction helicase activity"/>
    <property type="evidence" value="ECO:0007669"/>
    <property type="project" value="InterPro"/>
</dbReference>
<dbReference type="InterPro" id="IPR004605">
    <property type="entry name" value="DNA_helicase_Holl-junc_RuvB"/>
</dbReference>
<dbReference type="Gene3D" id="1.10.10.10">
    <property type="entry name" value="Winged helix-like DNA-binding domain superfamily/Winged helix DNA-binding domain"/>
    <property type="match status" value="1"/>
</dbReference>
<dbReference type="PANTHER" id="PTHR42848:SF1">
    <property type="entry name" value="HOLLIDAY JUNCTION BRANCH MIGRATION COMPLEX SUBUNIT RUVB"/>
    <property type="match status" value="1"/>
</dbReference>
<dbReference type="HAMAP" id="MF_00016">
    <property type="entry name" value="DNA_HJ_migration_RuvB"/>
    <property type="match status" value="1"/>
</dbReference>
<feature type="binding site" evidence="9">
    <location>
        <position position="62"/>
    </location>
    <ligand>
        <name>ATP</name>
        <dbReference type="ChEBI" id="CHEBI:30616"/>
    </ligand>
</feature>
<comment type="similarity">
    <text evidence="9">Belongs to the RuvB family.</text>
</comment>
<dbReference type="PANTHER" id="PTHR42848">
    <property type="match status" value="1"/>
</dbReference>
<dbReference type="InterPro" id="IPR036388">
    <property type="entry name" value="WH-like_DNA-bd_sf"/>
</dbReference>
<name>A0A2M9Y4J0_9LEPT</name>
<dbReference type="InterPro" id="IPR036390">
    <property type="entry name" value="WH_DNA-bd_sf"/>
</dbReference>
<dbReference type="AlphaFoldDB" id="A0A2M9Y4J0"/>
<evidence type="ECO:0000256" key="4">
    <source>
        <dbReference type="ARBA" id="ARBA00022801"/>
    </source>
</evidence>
<feature type="region of interest" description="Head domain (RuvB-H)" evidence="9">
    <location>
        <begin position="252"/>
        <end position="341"/>
    </location>
</feature>
<feature type="binding site" evidence="9">
    <location>
        <position position="63"/>
    </location>
    <ligand>
        <name>ATP</name>
        <dbReference type="ChEBI" id="CHEBI:30616"/>
    </ligand>
</feature>
<evidence type="ECO:0000313" key="11">
    <source>
        <dbReference type="EMBL" id="TGK96589.1"/>
    </source>
</evidence>
<dbReference type="Gene3D" id="1.10.8.60">
    <property type="match status" value="1"/>
</dbReference>
<dbReference type="InterPro" id="IPR003593">
    <property type="entry name" value="AAA+_ATPase"/>
</dbReference>
<evidence type="ECO:0000256" key="1">
    <source>
        <dbReference type="ARBA" id="ARBA00022490"/>
    </source>
</evidence>
<protein>
    <recommendedName>
        <fullName evidence="9">Holliday junction branch migration complex subunit RuvB</fullName>
        <ecNumber evidence="9">3.6.4.-</ecNumber>
    </recommendedName>
</protein>
<proteinExistence type="inferred from homology"/>
<evidence type="ECO:0000256" key="2">
    <source>
        <dbReference type="ARBA" id="ARBA00022741"/>
    </source>
</evidence>
<feature type="binding site" evidence="9">
    <location>
        <position position="215"/>
    </location>
    <ligand>
        <name>ATP</name>
        <dbReference type="ChEBI" id="CHEBI:30616"/>
    </ligand>
</feature>
<dbReference type="SUPFAM" id="SSF52540">
    <property type="entry name" value="P-loop containing nucleoside triphosphate hydrolases"/>
    <property type="match status" value="1"/>
</dbReference>
<dbReference type="GO" id="GO:0048476">
    <property type="term" value="C:Holliday junction resolvase complex"/>
    <property type="evidence" value="ECO:0007669"/>
    <property type="project" value="UniProtKB-UniRule"/>
</dbReference>
<comment type="subunit">
    <text evidence="9">Homohexamer. Forms an RuvA(8)-RuvB(12)-Holliday junction (HJ) complex. HJ DNA is sandwiched between 2 RuvA tetramers; dsDNA enters through RuvA and exits via RuvB. An RuvB hexamer assembles on each DNA strand where it exits the tetramer. Each RuvB hexamer is contacted by two RuvA subunits (via domain III) on 2 adjacent RuvB subunits; this complex drives branch migration. In the full resolvosome a probable DNA-RuvA(4)-RuvB(12)-RuvC(2) complex forms which resolves the HJ.</text>
</comment>
<dbReference type="InterPro" id="IPR008823">
    <property type="entry name" value="RuvB_wg_C"/>
</dbReference>
<comment type="caution">
    <text evidence="9">Lacks conserved residue(s) required for the propagation of feature annotation.</text>
</comment>
<keyword evidence="4 9" id="KW-0378">Hydrolase</keyword>
<dbReference type="EMBL" id="RQFP01000001">
    <property type="protein sequence ID" value="TGK96589.1"/>
    <property type="molecule type" value="Genomic_DNA"/>
</dbReference>
<feature type="binding site" evidence="9">
    <location>
        <position position="64"/>
    </location>
    <ligand>
        <name>ATP</name>
        <dbReference type="ChEBI" id="CHEBI:30616"/>
    </ligand>
</feature>
<dbReference type="Gene3D" id="3.40.50.300">
    <property type="entry name" value="P-loop containing nucleotide triphosphate hydrolases"/>
    <property type="match status" value="1"/>
</dbReference>
<accession>A0A2M9Y4J0</accession>
<keyword evidence="11" id="KW-0347">Helicase</keyword>
<feature type="binding site" evidence="9">
    <location>
        <position position="17"/>
    </location>
    <ligand>
        <name>ATP</name>
        <dbReference type="ChEBI" id="CHEBI:30616"/>
    </ligand>
</feature>
<dbReference type="EC" id="3.6.4.-" evidence="9"/>
<dbReference type="Pfam" id="PF05491">
    <property type="entry name" value="WHD_RuvB"/>
    <property type="match status" value="1"/>
</dbReference>
<gene>
    <name evidence="9 11" type="primary">ruvB</name>
    <name evidence="11" type="ORF">EHQ30_08320</name>
</gene>
<feature type="binding site" evidence="9">
    <location>
        <position position="312"/>
    </location>
    <ligand>
        <name>DNA</name>
        <dbReference type="ChEBI" id="CHEBI:16991"/>
    </ligand>
</feature>
<feature type="binding site" evidence="9">
    <location>
        <position position="307"/>
    </location>
    <ligand>
        <name>DNA</name>
        <dbReference type="ChEBI" id="CHEBI:16991"/>
    </ligand>
</feature>
<keyword evidence="7 9" id="KW-0233">DNA recombination</keyword>
<dbReference type="OrthoDB" id="9804478at2"/>
<sequence>MSLREDWIQPGEDEPSLRPTKLSEFIGQKEVLANLSVYVEAARKRKSPLDHVLISGPPGLGKTTLANIIANELAVAFTPTSAPAISKGADLVRFLTLLKTNEVLFIDEIHGFVKKQEELLYPAMENFFVDLVVGEGVTANALQIQLQPFTLVGATTRSGLVSEPLKTRFGIHLKLDFYTDGEMQIIVDRSAKLLGVSLGEGVALEIGKRSRKTPRIANHLLKRVRDFAEVRNETSVSLDTCRFAFERMGVDHLGLDSVDRQILDILINRYGGGPVGIKPIAVVLGEEERTLEDTYEPFLVRVGLIDRTPQGRVATKKAYEHLGIVYTGNISENRENGPTLF</sequence>
<feature type="binding site" evidence="9">
    <location>
        <position position="59"/>
    </location>
    <ligand>
        <name>ATP</name>
        <dbReference type="ChEBI" id="CHEBI:30616"/>
    </ligand>
</feature>
<dbReference type="InterPro" id="IPR041445">
    <property type="entry name" value="AAA_lid_4"/>
</dbReference>
<feature type="domain" description="AAA+ ATPase" evidence="10">
    <location>
        <begin position="48"/>
        <end position="179"/>
    </location>
</feature>
<dbReference type="RefSeq" id="WP_100789767.1">
    <property type="nucleotide sequence ID" value="NZ_NPDQ01000002.1"/>
</dbReference>
<reference evidence="11" key="1">
    <citation type="journal article" date="2019" name="PLoS Negl. Trop. Dis.">
        <title>Revisiting the worldwide diversity of Leptospira species in the environment.</title>
        <authorList>
            <person name="Vincent A.T."/>
            <person name="Schiettekatte O."/>
            <person name="Bourhy P."/>
            <person name="Veyrier F.J."/>
            <person name="Picardeau M."/>
        </authorList>
    </citation>
    <scope>NUCLEOTIDE SEQUENCE [LARGE SCALE GENOMIC DNA]</scope>
    <source>
        <strain evidence="11">201800277</strain>
    </source>
</reference>
<keyword evidence="5 9" id="KW-0067">ATP-binding</keyword>
<comment type="domain">
    <text evidence="9">Has 3 domains, the large (RuvB-L) and small ATPase (RuvB-S) domains and the C-terminal head (RuvB-H) domain. The head domain binds DNA, while the ATPase domains jointly bind ATP, ADP or are empty depending on the state of the subunit in the translocation cycle. During a single DNA translocation step the structure of each domain remains the same, but their relative positions change.</text>
</comment>
<dbReference type="GO" id="GO:0005524">
    <property type="term" value="F:ATP binding"/>
    <property type="evidence" value="ECO:0007669"/>
    <property type="project" value="UniProtKB-UniRule"/>
</dbReference>
<dbReference type="NCBIfam" id="TIGR00635">
    <property type="entry name" value="ruvB"/>
    <property type="match status" value="1"/>
</dbReference>
<dbReference type="GO" id="GO:0000400">
    <property type="term" value="F:four-way junction DNA binding"/>
    <property type="evidence" value="ECO:0007669"/>
    <property type="project" value="UniProtKB-UniRule"/>
</dbReference>
<keyword evidence="1 9" id="KW-0963">Cytoplasm</keyword>
<dbReference type="Pfam" id="PF17864">
    <property type="entry name" value="AAA_lid_4"/>
    <property type="match status" value="1"/>
</dbReference>
<dbReference type="InterPro" id="IPR027417">
    <property type="entry name" value="P-loop_NTPase"/>
</dbReference>
<dbReference type="SMART" id="SM00382">
    <property type="entry name" value="AAA"/>
    <property type="match status" value="1"/>
</dbReference>
<dbReference type="Proteomes" id="UP000297891">
    <property type="component" value="Unassembled WGS sequence"/>
</dbReference>
<dbReference type="InterPro" id="IPR008824">
    <property type="entry name" value="RuvB-like_N"/>
</dbReference>
<evidence type="ECO:0000256" key="8">
    <source>
        <dbReference type="ARBA" id="ARBA00023204"/>
    </source>
</evidence>
<dbReference type="GO" id="GO:0006281">
    <property type="term" value="P:DNA repair"/>
    <property type="evidence" value="ECO:0007669"/>
    <property type="project" value="UniProtKB-UniRule"/>
</dbReference>
<feature type="binding site" evidence="9">
    <location>
        <position position="18"/>
    </location>
    <ligand>
        <name>ATP</name>
        <dbReference type="ChEBI" id="CHEBI:30616"/>
    </ligand>
</feature>
<comment type="catalytic activity">
    <reaction evidence="9">
        <text>ATP + H2O = ADP + phosphate + H(+)</text>
        <dbReference type="Rhea" id="RHEA:13065"/>
        <dbReference type="ChEBI" id="CHEBI:15377"/>
        <dbReference type="ChEBI" id="CHEBI:15378"/>
        <dbReference type="ChEBI" id="CHEBI:30616"/>
        <dbReference type="ChEBI" id="CHEBI:43474"/>
        <dbReference type="ChEBI" id="CHEBI:456216"/>
    </reaction>
</comment>
<feature type="binding site" evidence="9">
    <location>
        <position position="168"/>
    </location>
    <ligand>
        <name>ATP</name>
        <dbReference type="ChEBI" id="CHEBI:30616"/>
    </ligand>
</feature>
<keyword evidence="8 9" id="KW-0234">DNA repair</keyword>
<keyword evidence="12" id="KW-1185">Reference proteome</keyword>
<keyword evidence="2 9" id="KW-0547">Nucleotide-binding</keyword>
<feature type="region of interest" description="Small ATPAse domain (RuvB-S)" evidence="9">
    <location>
        <begin position="179"/>
        <end position="249"/>
    </location>
</feature>